<dbReference type="WBParaSite" id="SMUV_0000209201-mRNA-1">
    <property type="protein sequence ID" value="SMUV_0000209201-mRNA-1"/>
    <property type="gene ID" value="SMUV_0000209201"/>
</dbReference>
<protein>
    <submittedName>
        <fullName evidence="2">Transposase</fullName>
    </submittedName>
</protein>
<dbReference type="AlphaFoldDB" id="A0A0N5AD57"/>
<sequence length="82" mass="9520">MLLLPKSQKKFAKYQIDQGRSVNLRTLKTVSKYLDDRMCQLLLEEEKNLNLKWQLEDAQKGRRFRAVNLFVANAGGDTTSMD</sequence>
<evidence type="ECO:0000313" key="1">
    <source>
        <dbReference type="Proteomes" id="UP000046393"/>
    </source>
</evidence>
<keyword evidence="1" id="KW-1185">Reference proteome</keyword>
<proteinExistence type="predicted"/>
<accession>A0A0N5AD57</accession>
<dbReference type="Proteomes" id="UP000046393">
    <property type="component" value="Unplaced"/>
</dbReference>
<evidence type="ECO:0000313" key="2">
    <source>
        <dbReference type="WBParaSite" id="SMUV_0000209201-mRNA-1"/>
    </source>
</evidence>
<reference evidence="2" key="1">
    <citation type="submission" date="2017-02" db="UniProtKB">
        <authorList>
            <consortium name="WormBaseParasite"/>
        </authorList>
    </citation>
    <scope>IDENTIFICATION</scope>
</reference>
<name>A0A0N5AD57_9BILA</name>
<organism evidence="1 2">
    <name type="scientific">Syphacia muris</name>
    <dbReference type="NCBI Taxonomy" id="451379"/>
    <lineage>
        <taxon>Eukaryota</taxon>
        <taxon>Metazoa</taxon>
        <taxon>Ecdysozoa</taxon>
        <taxon>Nematoda</taxon>
        <taxon>Chromadorea</taxon>
        <taxon>Rhabditida</taxon>
        <taxon>Spirurina</taxon>
        <taxon>Oxyuridomorpha</taxon>
        <taxon>Oxyuroidea</taxon>
        <taxon>Oxyuridae</taxon>
        <taxon>Syphacia</taxon>
    </lineage>
</organism>